<dbReference type="GO" id="GO:0042802">
    <property type="term" value="F:identical protein binding"/>
    <property type="evidence" value="ECO:0007669"/>
    <property type="project" value="EnsemblPlants"/>
</dbReference>
<evidence type="ECO:0000256" key="7">
    <source>
        <dbReference type="ARBA" id="ARBA00023294"/>
    </source>
</evidence>
<dbReference type="Gene3D" id="2.30.30.1040">
    <property type="match status" value="1"/>
</dbReference>
<keyword evidence="6" id="KW-0539">Nucleus</keyword>
<dbReference type="InterPro" id="IPR010525">
    <property type="entry name" value="ARF_dom"/>
</dbReference>
<keyword evidence="4" id="KW-0238">DNA-binding</keyword>
<keyword evidence="5" id="KW-0804">Transcription</keyword>
<dbReference type="FunFam" id="2.30.30.1040:FF:000001">
    <property type="entry name" value="Auxin response factor"/>
    <property type="match status" value="1"/>
</dbReference>
<evidence type="ECO:0000256" key="2">
    <source>
        <dbReference type="ARBA" id="ARBA00007853"/>
    </source>
</evidence>
<feature type="compositionally biased region" description="Polar residues" evidence="8">
    <location>
        <begin position="258"/>
        <end position="267"/>
    </location>
</feature>
<evidence type="ECO:0000256" key="5">
    <source>
        <dbReference type="ARBA" id="ARBA00023163"/>
    </source>
</evidence>
<dbReference type="GO" id="GO:0005634">
    <property type="term" value="C:nucleus"/>
    <property type="evidence" value="ECO:0007669"/>
    <property type="project" value="UniProtKB-SubCell"/>
</dbReference>
<keyword evidence="12" id="KW-1185">Reference proteome</keyword>
<evidence type="ECO:0000259" key="10">
    <source>
        <dbReference type="Pfam" id="PF06507"/>
    </source>
</evidence>
<dbReference type="Pfam" id="PF06507">
    <property type="entry name" value="ARF_AD"/>
    <property type="match status" value="1"/>
</dbReference>
<keyword evidence="3" id="KW-0805">Transcription regulation</keyword>
<evidence type="ECO:0000256" key="6">
    <source>
        <dbReference type="ARBA" id="ARBA00023242"/>
    </source>
</evidence>
<dbReference type="PANTHER" id="PTHR31384:SF1">
    <property type="entry name" value="AUXIN RESPONSE FACTOR 9"/>
    <property type="match status" value="1"/>
</dbReference>
<dbReference type="Gene3D" id="3.10.20.90">
    <property type="entry name" value="Phosphatidylinositol 3-kinase Catalytic Subunit, Chain A, domain 1"/>
    <property type="match status" value="1"/>
</dbReference>
<protein>
    <recommendedName>
        <fullName evidence="10">Auxin response factor domain-containing protein</fullName>
    </recommendedName>
</protein>
<evidence type="ECO:0000313" key="11">
    <source>
        <dbReference type="EMBL" id="KFK43322.1"/>
    </source>
</evidence>
<evidence type="ECO:0000256" key="9">
    <source>
        <dbReference type="SAM" id="Phobius"/>
    </source>
</evidence>
<name>A0A087HMH0_ARAAL</name>
<evidence type="ECO:0000256" key="8">
    <source>
        <dbReference type="SAM" id="MobiDB-lite"/>
    </source>
</evidence>
<dbReference type="PANTHER" id="PTHR31384">
    <property type="entry name" value="AUXIN RESPONSE FACTOR 4-RELATED"/>
    <property type="match status" value="1"/>
</dbReference>
<reference evidence="12" key="1">
    <citation type="journal article" date="2015" name="Nat. Plants">
        <title>Genome expansion of Arabis alpina linked with retrotransposition and reduced symmetric DNA methylation.</title>
        <authorList>
            <person name="Willing E.M."/>
            <person name="Rawat V."/>
            <person name="Mandakova T."/>
            <person name="Maumus F."/>
            <person name="James G.V."/>
            <person name="Nordstroem K.J."/>
            <person name="Becker C."/>
            <person name="Warthmann N."/>
            <person name="Chica C."/>
            <person name="Szarzynska B."/>
            <person name="Zytnicki M."/>
            <person name="Albani M.C."/>
            <person name="Kiefer C."/>
            <person name="Bergonzi S."/>
            <person name="Castaings L."/>
            <person name="Mateos J.L."/>
            <person name="Berns M.C."/>
            <person name="Bujdoso N."/>
            <person name="Piofczyk T."/>
            <person name="de Lorenzo L."/>
            <person name="Barrero-Sicilia C."/>
            <person name="Mateos I."/>
            <person name="Piednoel M."/>
            <person name="Hagmann J."/>
            <person name="Chen-Min-Tao R."/>
            <person name="Iglesias-Fernandez R."/>
            <person name="Schuster S.C."/>
            <person name="Alonso-Blanco C."/>
            <person name="Roudier F."/>
            <person name="Carbonero P."/>
            <person name="Paz-Ares J."/>
            <person name="Davis S.J."/>
            <person name="Pecinka A."/>
            <person name="Quesneville H."/>
            <person name="Colot V."/>
            <person name="Lysak M.A."/>
            <person name="Weigel D."/>
            <person name="Coupland G."/>
            <person name="Schneeberger K."/>
        </authorList>
    </citation>
    <scope>NUCLEOTIDE SEQUENCE [LARGE SCALE GENOMIC DNA]</scope>
    <source>
        <strain evidence="12">cv. Pajares</strain>
    </source>
</reference>
<dbReference type="EMBL" id="CM002869">
    <property type="protein sequence ID" value="KFK43322.1"/>
    <property type="molecule type" value="Genomic_DNA"/>
</dbReference>
<gene>
    <name evidence="11" type="ordered locus">AALP_Aa1g109700</name>
</gene>
<dbReference type="InterPro" id="IPR044835">
    <property type="entry name" value="ARF_plant"/>
</dbReference>
<keyword evidence="9" id="KW-1133">Transmembrane helix</keyword>
<dbReference type="GO" id="GO:0005737">
    <property type="term" value="C:cytoplasm"/>
    <property type="evidence" value="ECO:0007669"/>
    <property type="project" value="EnsemblPlants"/>
</dbReference>
<dbReference type="GO" id="GO:0045892">
    <property type="term" value="P:negative regulation of DNA-templated transcription"/>
    <property type="evidence" value="ECO:0007669"/>
    <property type="project" value="EnsemblPlants"/>
</dbReference>
<dbReference type="GO" id="GO:0043565">
    <property type="term" value="F:sequence-specific DNA binding"/>
    <property type="evidence" value="ECO:0007669"/>
    <property type="project" value="EnsemblPlants"/>
</dbReference>
<comment type="subcellular location">
    <subcellularLocation>
        <location evidence="1">Nucleus</location>
    </subcellularLocation>
</comment>
<dbReference type="OMA" id="HENGCKL"/>
<feature type="transmembrane region" description="Helical" evidence="9">
    <location>
        <begin position="130"/>
        <end position="163"/>
    </location>
</feature>
<dbReference type="Gramene" id="KFK43322">
    <property type="protein sequence ID" value="KFK43322"/>
    <property type="gene ID" value="AALP_AA1G109700"/>
</dbReference>
<keyword evidence="9" id="KW-0472">Membrane</keyword>
<dbReference type="eggNOG" id="ENOG502QQSN">
    <property type="taxonomic scope" value="Eukaryota"/>
</dbReference>
<organism evidence="11 12">
    <name type="scientific">Arabis alpina</name>
    <name type="common">Alpine rock-cress</name>
    <dbReference type="NCBI Taxonomy" id="50452"/>
    <lineage>
        <taxon>Eukaryota</taxon>
        <taxon>Viridiplantae</taxon>
        <taxon>Streptophyta</taxon>
        <taxon>Embryophyta</taxon>
        <taxon>Tracheophyta</taxon>
        <taxon>Spermatophyta</taxon>
        <taxon>Magnoliopsida</taxon>
        <taxon>eudicotyledons</taxon>
        <taxon>Gunneridae</taxon>
        <taxon>Pentapetalae</taxon>
        <taxon>rosids</taxon>
        <taxon>malvids</taxon>
        <taxon>Brassicales</taxon>
        <taxon>Brassicaceae</taxon>
        <taxon>Arabideae</taxon>
        <taxon>Arabis</taxon>
    </lineage>
</organism>
<comment type="similarity">
    <text evidence="2">Belongs to the ARF family.</text>
</comment>
<dbReference type="GO" id="GO:0009734">
    <property type="term" value="P:auxin-activated signaling pathway"/>
    <property type="evidence" value="ECO:0007669"/>
    <property type="project" value="UniProtKB-KW"/>
</dbReference>
<keyword evidence="7" id="KW-0927">Auxin signaling pathway</keyword>
<evidence type="ECO:0000256" key="1">
    <source>
        <dbReference type="ARBA" id="ARBA00004123"/>
    </source>
</evidence>
<dbReference type="AlphaFoldDB" id="A0A087HMH0"/>
<dbReference type="OrthoDB" id="1050118at2759"/>
<proteinExistence type="inferred from homology"/>
<evidence type="ECO:0000313" key="12">
    <source>
        <dbReference type="Proteomes" id="UP000029120"/>
    </source>
</evidence>
<sequence>MNEALYTELWNACAGPLVTLPRKGERAYYFPECHIEQLEALMNQSLEQPMPSFNFPSKILCNVINVARKVEAGNGEVFAQIDLLPLPDQTGPVVLDKYLPPLDMSNESESPSQDLVASDFHKNERRFKHIYRVLGLFHGIMHIGVLGTAARSIMAVSMFTVFLKPRTSRSEFVVGVNRYLDSKNQKSSVGMRFKMRFEGEDAHEKIGTIVSVEEITFQDWGDSEWRALKIQWDEPSSIVRPERVSHWELEVLDGNNSISSSLSQPPQKNKRSRPPSLPSSTANPLASGVWKPLARAPTSVSWFPPFAQTTTFGDAGKKQAHENGCKLFRIELVETSDTPKSFSHVTVAGAAGVGQLVNEIDSKHQTEPTINQSEIPLGIVVPEKSASKIPQDSKSRQIRSYTKVCFIDDEGDKMMVGDHQWHELCGMVRKIFINKT</sequence>
<accession>A0A087HMH0</accession>
<dbReference type="Proteomes" id="UP000029120">
    <property type="component" value="Chromosome 1"/>
</dbReference>
<feature type="domain" description="Auxin response factor" evidence="10">
    <location>
        <begin position="172"/>
        <end position="252"/>
    </location>
</feature>
<evidence type="ECO:0000256" key="4">
    <source>
        <dbReference type="ARBA" id="ARBA00023125"/>
    </source>
</evidence>
<feature type="region of interest" description="Disordered" evidence="8">
    <location>
        <begin position="258"/>
        <end position="285"/>
    </location>
</feature>
<keyword evidence="9" id="KW-0812">Transmembrane</keyword>
<evidence type="ECO:0000256" key="3">
    <source>
        <dbReference type="ARBA" id="ARBA00023015"/>
    </source>
</evidence>
<dbReference type="GO" id="GO:0010150">
    <property type="term" value="P:leaf senescence"/>
    <property type="evidence" value="ECO:0007669"/>
    <property type="project" value="EnsemblPlants"/>
</dbReference>